<dbReference type="AlphaFoldDB" id="C2ELM9"/>
<dbReference type="PANTHER" id="PTHR11061:SF30">
    <property type="entry name" value="TRNA (URACIL(54)-C(5))-METHYLTRANSFERASE"/>
    <property type="match status" value="1"/>
</dbReference>
<name>C2ELM9_9LACO</name>
<dbReference type="PATRIC" id="fig|525365.8.peg.840"/>
<proteinExistence type="inferred from homology"/>
<dbReference type="InterPro" id="IPR010280">
    <property type="entry name" value="U5_MeTrfase_fam"/>
</dbReference>
<protein>
    <submittedName>
        <fullName evidence="6">Putative 23S rRNA (Uracil-5-)-methyltransferase RumA</fullName>
    </submittedName>
</protein>
<dbReference type="eggNOG" id="COG2265">
    <property type="taxonomic scope" value="Bacteria"/>
</dbReference>
<keyword evidence="2 4" id="KW-0808">Transferase</keyword>
<comment type="caution">
    <text evidence="4">Lacks conserved residue(s) required for the propagation of feature annotation.</text>
</comment>
<comment type="caution">
    <text evidence="6">The sequence shown here is derived from an EMBL/GenBank/DDBJ whole genome shotgun (WGS) entry which is preliminary data.</text>
</comment>
<dbReference type="NCBIfam" id="TIGR00479">
    <property type="entry name" value="rumA"/>
    <property type="match status" value="1"/>
</dbReference>
<dbReference type="PROSITE" id="PS51687">
    <property type="entry name" value="SAM_MT_RNA_M5U"/>
    <property type="match status" value="1"/>
</dbReference>
<dbReference type="EMBL" id="ACGU01000033">
    <property type="protein sequence ID" value="EEJ72586.1"/>
    <property type="molecule type" value="Genomic_DNA"/>
</dbReference>
<evidence type="ECO:0000313" key="7">
    <source>
        <dbReference type="Proteomes" id="UP000005583"/>
    </source>
</evidence>
<keyword evidence="1 4" id="KW-0489">Methyltransferase</keyword>
<dbReference type="GO" id="GO:0070041">
    <property type="term" value="F:rRNA (uridine-C5-)-methyltransferase activity"/>
    <property type="evidence" value="ECO:0007669"/>
    <property type="project" value="TreeGrafter"/>
</dbReference>
<evidence type="ECO:0000256" key="3">
    <source>
        <dbReference type="ARBA" id="ARBA00022691"/>
    </source>
</evidence>
<evidence type="ECO:0000259" key="5">
    <source>
        <dbReference type="PROSITE" id="PS50926"/>
    </source>
</evidence>
<dbReference type="PANTHER" id="PTHR11061">
    <property type="entry name" value="RNA M5U METHYLTRANSFERASE"/>
    <property type="match status" value="1"/>
</dbReference>
<feature type="domain" description="TRAM" evidence="5">
    <location>
        <begin position="1"/>
        <end position="58"/>
    </location>
</feature>
<reference evidence="6 7" key="1">
    <citation type="submission" date="2009-01" db="EMBL/GenBank/DDBJ databases">
        <authorList>
            <person name="Qin X."/>
            <person name="Bachman B."/>
            <person name="Battles P."/>
            <person name="Bell A."/>
            <person name="Bess C."/>
            <person name="Bickham C."/>
            <person name="Chaboub L."/>
            <person name="Chen D."/>
            <person name="Coyle M."/>
            <person name="Deiros D.R."/>
            <person name="Dinh H."/>
            <person name="Forbes L."/>
            <person name="Fowler G."/>
            <person name="Francisco L."/>
            <person name="Fu Q."/>
            <person name="Gubbala S."/>
            <person name="Hale W."/>
            <person name="Han Y."/>
            <person name="Hemphill L."/>
            <person name="Highlander S.K."/>
            <person name="Hirani K."/>
            <person name="Hogues M."/>
            <person name="Jackson L."/>
            <person name="Jakkamsetti A."/>
            <person name="Javaid M."/>
            <person name="Jiang H."/>
            <person name="Korchina V."/>
            <person name="Kovar C."/>
            <person name="Lara F."/>
            <person name="Lee S."/>
            <person name="Mata R."/>
            <person name="Mathew T."/>
            <person name="Moen C."/>
            <person name="Morales K."/>
            <person name="Munidasa M."/>
            <person name="Nazareth L."/>
            <person name="Ngo R."/>
            <person name="Nguyen L."/>
            <person name="Okwuonu G."/>
            <person name="Ongeri F."/>
            <person name="Patil S."/>
            <person name="Petrosino J."/>
            <person name="Pham C."/>
            <person name="Pham P."/>
            <person name="Pu L.-L."/>
            <person name="Puazo M."/>
            <person name="Raj R."/>
            <person name="Reid J."/>
            <person name="Rouhana J."/>
            <person name="Saada N."/>
            <person name="Shang Y."/>
            <person name="Simmons D."/>
            <person name="Thornton R."/>
            <person name="Warren J."/>
            <person name="Weissenberger G."/>
            <person name="Zhang J."/>
            <person name="Zhang L."/>
            <person name="Zhou C."/>
            <person name="Zhu D."/>
            <person name="Muzny D."/>
            <person name="Worley K."/>
            <person name="Gibbs R."/>
        </authorList>
    </citation>
    <scope>NUCLEOTIDE SEQUENCE [LARGE SCALE GENOMIC DNA]</scope>
    <source>
        <strain evidence="6 7">DSM 16047</strain>
    </source>
</reference>
<dbReference type="GO" id="GO:0070475">
    <property type="term" value="P:rRNA base methylation"/>
    <property type="evidence" value="ECO:0007669"/>
    <property type="project" value="TreeGrafter"/>
</dbReference>
<dbReference type="Gene3D" id="2.40.50.1070">
    <property type="match status" value="1"/>
</dbReference>
<dbReference type="InterPro" id="IPR012340">
    <property type="entry name" value="NA-bd_OB-fold"/>
</dbReference>
<dbReference type="Proteomes" id="UP000005583">
    <property type="component" value="Unassembled WGS sequence"/>
</dbReference>
<dbReference type="InterPro" id="IPR002792">
    <property type="entry name" value="TRAM_dom"/>
</dbReference>
<dbReference type="PROSITE" id="PS50926">
    <property type="entry name" value="TRAM"/>
    <property type="match status" value="1"/>
</dbReference>
<evidence type="ECO:0000256" key="2">
    <source>
        <dbReference type="ARBA" id="ARBA00022679"/>
    </source>
</evidence>
<dbReference type="STRING" id="525365.HMPREF0548_0575"/>
<feature type="binding site" evidence="4">
    <location>
        <position position="281"/>
    </location>
    <ligand>
        <name>S-adenosyl-L-methionine</name>
        <dbReference type="ChEBI" id="CHEBI:59789"/>
    </ligand>
</feature>
<dbReference type="SUPFAM" id="SSF53335">
    <property type="entry name" value="S-adenosyl-L-methionine-dependent methyltransferases"/>
    <property type="match status" value="1"/>
</dbReference>
<keyword evidence="3 4" id="KW-0949">S-adenosyl-L-methionine</keyword>
<dbReference type="RefSeq" id="WP_007125107.1">
    <property type="nucleotide sequence ID" value="NZ_AZFO01000021.1"/>
</dbReference>
<dbReference type="OrthoDB" id="9804590at2"/>
<dbReference type="HOGENOM" id="CLU_014689_7_1_9"/>
<comment type="similarity">
    <text evidence="4">Belongs to the class I-like SAM-binding methyltransferase superfamily. RNA M5U methyltransferase family.</text>
</comment>
<dbReference type="Gene3D" id="3.40.50.150">
    <property type="entry name" value="Vaccinia Virus protein VP39"/>
    <property type="match status" value="1"/>
</dbReference>
<evidence type="ECO:0000256" key="1">
    <source>
        <dbReference type="ARBA" id="ARBA00022603"/>
    </source>
</evidence>
<organism evidence="6 7">
    <name type="scientific">Lactobacillus ultunensis DSM 16047</name>
    <dbReference type="NCBI Taxonomy" id="525365"/>
    <lineage>
        <taxon>Bacteria</taxon>
        <taxon>Bacillati</taxon>
        <taxon>Bacillota</taxon>
        <taxon>Bacilli</taxon>
        <taxon>Lactobacillales</taxon>
        <taxon>Lactobacillaceae</taxon>
        <taxon>Lactobacillus</taxon>
    </lineage>
</organism>
<gene>
    <name evidence="6" type="ORF">HMPREF0548_0575</name>
</gene>
<keyword evidence="7" id="KW-1185">Reference proteome</keyword>
<evidence type="ECO:0000313" key="6">
    <source>
        <dbReference type="EMBL" id="EEJ72586.1"/>
    </source>
</evidence>
<feature type="binding site" evidence="4">
    <location>
        <position position="331"/>
    </location>
    <ligand>
        <name>S-adenosyl-L-methionine</name>
        <dbReference type="ChEBI" id="CHEBI:59789"/>
    </ligand>
</feature>
<accession>C2ELM9</accession>
<sequence length="369" mass="42140">MKVNNVVTLDINSLSFDAMGIGKLDGKKIFVTNALPGEKIKAKIVQVKHDYAVGQVEEIIKRSPERNNGENDQWAKDGFDNLANLKYEYQLKFKHDRIMELLKQAGLADIKVKDTVPSPKQVGYRNQRLVYVRNYHGQLEFGFLKPYTHEFEPVDNFLTTDKQLSKVLMGIRDILREMKIPAYDPKTNTGFIRNVDVRRSNKTGEIMVILVTRQKDRPDLPRLYALLTEKMHDINGISMNYNPHQTEKIWGSSDIPLWGVDYLTEEINGLKFQISPQSYFQFNSLQAPVVRDIAIKEADIQPDDVVIDAYSGVGTIGLLAAKKAKEVREIETVVASVRDARRNAENNQIDNAKFFKGNADQVLARWNKQ</sequence>
<dbReference type="InterPro" id="IPR029063">
    <property type="entry name" value="SAM-dependent_MTases_sf"/>
</dbReference>
<evidence type="ECO:0000256" key="4">
    <source>
        <dbReference type="PROSITE-ProRule" id="PRU01024"/>
    </source>
</evidence>
<dbReference type="Gene3D" id="2.40.50.140">
    <property type="entry name" value="Nucleic acid-binding proteins"/>
    <property type="match status" value="1"/>
</dbReference>
<feature type="binding site" evidence="4">
    <location>
        <position position="310"/>
    </location>
    <ligand>
        <name>S-adenosyl-L-methionine</name>
        <dbReference type="ChEBI" id="CHEBI:59789"/>
    </ligand>
</feature>
<dbReference type="Pfam" id="PF01938">
    <property type="entry name" value="TRAM"/>
    <property type="match status" value="1"/>
</dbReference>
<dbReference type="SUPFAM" id="SSF50249">
    <property type="entry name" value="Nucleic acid-binding proteins"/>
    <property type="match status" value="1"/>
</dbReference>